<evidence type="ECO:0000313" key="7">
    <source>
        <dbReference type="Proteomes" id="UP000230066"/>
    </source>
</evidence>
<keyword evidence="4" id="KW-0732">Signal</keyword>
<dbReference type="PANTHER" id="PTHR24251">
    <property type="entry name" value="OVOCHYMASE-RELATED"/>
    <property type="match status" value="1"/>
</dbReference>
<comment type="caution">
    <text evidence="6">The sequence shown here is derived from an EMBL/GenBank/DDBJ whole genome shotgun (WGS) entry which is preliminary data.</text>
</comment>
<keyword evidence="1" id="KW-0677">Repeat</keyword>
<dbReference type="PROSITE" id="PS01180">
    <property type="entry name" value="CUB"/>
    <property type="match status" value="1"/>
</dbReference>
<dbReference type="InterPro" id="IPR035914">
    <property type="entry name" value="Sperma_CUB_dom_sf"/>
</dbReference>
<evidence type="ECO:0000313" key="6">
    <source>
        <dbReference type="EMBL" id="THD27481.1"/>
    </source>
</evidence>
<dbReference type="Proteomes" id="UP000230066">
    <property type="component" value="Unassembled WGS sequence"/>
</dbReference>
<evidence type="ECO:0000256" key="2">
    <source>
        <dbReference type="ARBA" id="ARBA00023157"/>
    </source>
</evidence>
<proteinExistence type="predicted"/>
<dbReference type="InterPro" id="IPR000859">
    <property type="entry name" value="CUB_dom"/>
</dbReference>
<evidence type="ECO:0000259" key="5">
    <source>
        <dbReference type="PROSITE" id="PS01180"/>
    </source>
</evidence>
<feature type="domain" description="CUB" evidence="5">
    <location>
        <begin position="150"/>
        <end position="265"/>
    </location>
</feature>
<accession>A0A4E0RLJ1</accession>
<dbReference type="SMART" id="SM00042">
    <property type="entry name" value="CUB"/>
    <property type="match status" value="2"/>
</dbReference>
<keyword evidence="2" id="KW-1015">Disulfide bond</keyword>
<evidence type="ECO:0000256" key="4">
    <source>
        <dbReference type="SAM" id="SignalP"/>
    </source>
</evidence>
<dbReference type="SUPFAM" id="SSF49854">
    <property type="entry name" value="Spermadhesin, CUB domain"/>
    <property type="match status" value="3"/>
</dbReference>
<dbReference type="Pfam" id="PF00431">
    <property type="entry name" value="CUB"/>
    <property type="match status" value="3"/>
</dbReference>
<name>A0A4E0RLJ1_FASHE</name>
<dbReference type="CDD" id="cd00041">
    <property type="entry name" value="CUB"/>
    <property type="match status" value="2"/>
</dbReference>
<feature type="chain" id="PRO_5020041135" description="CUB domain-containing protein" evidence="4">
    <location>
        <begin position="24"/>
        <end position="390"/>
    </location>
</feature>
<dbReference type="AlphaFoldDB" id="A0A4E0RLJ1"/>
<reference evidence="6" key="1">
    <citation type="submission" date="2019-03" db="EMBL/GenBank/DDBJ databases">
        <title>Improved annotation for the trematode Fasciola hepatica.</title>
        <authorList>
            <person name="Choi Y.-J."/>
            <person name="Martin J."/>
            <person name="Mitreva M."/>
        </authorList>
    </citation>
    <scope>NUCLEOTIDE SEQUENCE [LARGE SCALE GENOMIC DNA]</scope>
</reference>
<protein>
    <recommendedName>
        <fullName evidence="5">CUB domain-containing protein</fullName>
    </recommendedName>
</protein>
<dbReference type="EMBL" id="JXXN02000410">
    <property type="protein sequence ID" value="THD27481.1"/>
    <property type="molecule type" value="Genomic_DNA"/>
</dbReference>
<evidence type="ECO:0000256" key="1">
    <source>
        <dbReference type="ARBA" id="ARBA00022737"/>
    </source>
</evidence>
<feature type="signal peptide" evidence="4">
    <location>
        <begin position="1"/>
        <end position="23"/>
    </location>
</feature>
<keyword evidence="7" id="KW-1185">Reference proteome</keyword>
<dbReference type="Gene3D" id="2.60.120.290">
    <property type="entry name" value="Spermadhesin, CUB domain"/>
    <property type="match status" value="3"/>
</dbReference>
<evidence type="ECO:0000256" key="3">
    <source>
        <dbReference type="PROSITE-ProRule" id="PRU00059"/>
    </source>
</evidence>
<sequence length="390" mass="43819">MRSIEVSFFLLLHTCILLQSSTAQENLCGQREWILTEEETMFTFPFIQHFTEPTTCTYTVRGILGTTIALQINSISLGKGGRCDLDNITVAEDESLLGNSSEYTCGNTRANLSVEKNVMVIRIYTSTIPGRNFVNATLIQRLALENPEICGNSSVEFNGKPKILEVPVKNKAFTEPTVCNYLILCRQEDPLNLVVASMNLKSEGNCTSDYLQVSDPRYDVTRGNKYCDENRPSRPFFTSSNAMFIVFRAQTVPTKANLRAVYYKRQSSQEANACGPQVVRLADQSQYFFVPYGANFTKETTCNYVVIGKPEHRIKLEIRSINLGNTTACNTDYIKVAESDEALANSSQITCHNQTRTFEVPFNVMFIEIQLKTDIQQSFVRAVLKPGEVL</sequence>
<organism evidence="6 7">
    <name type="scientific">Fasciola hepatica</name>
    <name type="common">Liver fluke</name>
    <dbReference type="NCBI Taxonomy" id="6192"/>
    <lineage>
        <taxon>Eukaryota</taxon>
        <taxon>Metazoa</taxon>
        <taxon>Spiralia</taxon>
        <taxon>Lophotrochozoa</taxon>
        <taxon>Platyhelminthes</taxon>
        <taxon>Trematoda</taxon>
        <taxon>Digenea</taxon>
        <taxon>Plagiorchiida</taxon>
        <taxon>Echinostomata</taxon>
        <taxon>Echinostomatoidea</taxon>
        <taxon>Fasciolidae</taxon>
        <taxon>Fasciola</taxon>
    </lineage>
</organism>
<comment type="caution">
    <text evidence="3">Lacks conserved residue(s) required for the propagation of feature annotation.</text>
</comment>
<dbReference type="PANTHER" id="PTHR24251:SF37">
    <property type="entry name" value="CUB DOMAIN-CONTAINING PROTEIN"/>
    <property type="match status" value="1"/>
</dbReference>
<gene>
    <name evidence="6" type="ORF">D915_001441</name>
</gene>